<dbReference type="InterPro" id="IPR011257">
    <property type="entry name" value="DNA_glycosylase"/>
</dbReference>
<protein>
    <submittedName>
        <fullName evidence="4">3-methyladenine DNA glycosylase/8-oxoguanine DNA glycosylase</fullName>
    </submittedName>
</protein>
<feature type="region of interest" description="Disordered" evidence="3">
    <location>
        <begin position="1"/>
        <end position="28"/>
    </location>
</feature>
<gene>
    <name evidence="4" type="ORF">SacazDRAFT_01608</name>
</gene>
<keyword evidence="5" id="KW-1185">Reference proteome</keyword>
<feature type="compositionally biased region" description="Low complexity" evidence="3">
    <location>
        <begin position="1"/>
        <end position="14"/>
    </location>
</feature>
<dbReference type="GO" id="GO:0032131">
    <property type="term" value="F:alkylated DNA binding"/>
    <property type="evidence" value="ECO:0007669"/>
    <property type="project" value="TreeGrafter"/>
</dbReference>
<dbReference type="GO" id="GO:0032993">
    <property type="term" value="C:protein-DNA complex"/>
    <property type="evidence" value="ECO:0007669"/>
    <property type="project" value="TreeGrafter"/>
</dbReference>
<dbReference type="PANTHER" id="PTHR43003">
    <property type="entry name" value="DNA-3-METHYLADENINE GLYCOSYLASE"/>
    <property type="match status" value="1"/>
</dbReference>
<dbReference type="GO" id="GO:0008725">
    <property type="term" value="F:DNA-3-methyladenine glycosylase activity"/>
    <property type="evidence" value="ECO:0007669"/>
    <property type="project" value="TreeGrafter"/>
</dbReference>
<proteinExistence type="predicted"/>
<evidence type="ECO:0000256" key="2">
    <source>
        <dbReference type="ARBA" id="ARBA00023204"/>
    </source>
</evidence>
<dbReference type="GO" id="GO:0043916">
    <property type="term" value="F:DNA-7-methylguanine glycosylase activity"/>
    <property type="evidence" value="ECO:0007669"/>
    <property type="project" value="TreeGrafter"/>
</dbReference>
<dbReference type="Gene3D" id="1.10.340.30">
    <property type="entry name" value="Hypothetical protein, domain 2"/>
    <property type="match status" value="1"/>
</dbReference>
<evidence type="ECO:0000313" key="5">
    <source>
        <dbReference type="Proteomes" id="UP000004705"/>
    </source>
</evidence>
<dbReference type="Gene3D" id="1.10.1670.40">
    <property type="match status" value="1"/>
</dbReference>
<dbReference type="GO" id="GO:0006285">
    <property type="term" value="P:base-excision repair, AP site formation"/>
    <property type="evidence" value="ECO:0007669"/>
    <property type="project" value="TreeGrafter"/>
</dbReference>
<dbReference type="GO" id="GO:0005737">
    <property type="term" value="C:cytoplasm"/>
    <property type="evidence" value="ECO:0007669"/>
    <property type="project" value="TreeGrafter"/>
</dbReference>
<evidence type="ECO:0000313" key="4">
    <source>
        <dbReference type="EMBL" id="EHY88535.1"/>
    </source>
</evidence>
<reference evidence="4 5" key="1">
    <citation type="journal article" date="2012" name="Stand. Genomic Sci.">
        <title>Genome sequence of the soil bacterium Saccharomonospora azurea type strain (NA-128(T)).</title>
        <authorList>
            <person name="Klenk H.P."/>
            <person name="Held B."/>
            <person name="Lucas S."/>
            <person name="Lapidus A."/>
            <person name="Copeland A."/>
            <person name="Hammon N."/>
            <person name="Pitluck S."/>
            <person name="Goodwin L.A."/>
            <person name="Han C."/>
            <person name="Tapia R."/>
            <person name="Brambilla E.M."/>
            <person name="Potter G."/>
            <person name="Land M."/>
            <person name="Ivanova N."/>
            <person name="Rohde M."/>
            <person name="Goker M."/>
            <person name="Detter J.C."/>
            <person name="Kyrpides N.C."/>
            <person name="Woyke T."/>
        </authorList>
    </citation>
    <scope>NUCLEOTIDE SEQUENCE [LARGE SCALE GENOMIC DNA]</scope>
    <source>
        <strain evidence="4 5">NA-128</strain>
    </source>
</reference>
<dbReference type="SUPFAM" id="SSF48150">
    <property type="entry name" value="DNA-glycosylase"/>
    <property type="match status" value="1"/>
</dbReference>
<keyword evidence="1" id="KW-0227">DNA damage</keyword>
<dbReference type="PANTHER" id="PTHR43003:SF13">
    <property type="entry name" value="DNA-3-METHYLADENINE GLYCOSYLASE 2"/>
    <property type="match status" value="1"/>
</dbReference>
<dbReference type="HOGENOM" id="CLU_2303966_0_0_11"/>
<dbReference type="GO" id="GO:0006307">
    <property type="term" value="P:DNA alkylation repair"/>
    <property type="evidence" value="ECO:0007669"/>
    <property type="project" value="TreeGrafter"/>
</dbReference>
<dbReference type="EMBL" id="CM001466">
    <property type="protein sequence ID" value="EHY88535.1"/>
    <property type="molecule type" value="Genomic_DNA"/>
</dbReference>
<accession>H8G9H3</accession>
<keyword evidence="2" id="KW-0234">DNA repair</keyword>
<evidence type="ECO:0000256" key="1">
    <source>
        <dbReference type="ARBA" id="ARBA00022763"/>
    </source>
</evidence>
<sequence>MTGGRSVVASRGSGLQESPQWFGVRGHRPEQGGVRVNATVVKEDVLSVDVEVRGVVGLADYVAHLKRIPGRCGIAGSGSGALALAFAVERTWRYATAMVGPGRVRVEVEAHPEDGPAAVAQACRILSLDVDACGFPAVMSQDPVLARRVRAGPGLRPILFGSPWEAACWAVVCHRFRVTHADALVRRIAERRGRTLHVGGREVACFPSPGDLGELDASSGLSEAKRSRLAALADAALAGELDASTLRARPVAEALDAVRRLPGIGPFSAELVVGRGVGHPDLFPAAETHLTTALRRSYGLDGVEPVTVGDAWRPYRSWGAFFFREVPSDEQ</sequence>
<organism evidence="4 5">
    <name type="scientific">Saccharomonospora azurea NA-128</name>
    <dbReference type="NCBI Taxonomy" id="882081"/>
    <lineage>
        <taxon>Bacteria</taxon>
        <taxon>Bacillati</taxon>
        <taxon>Actinomycetota</taxon>
        <taxon>Actinomycetes</taxon>
        <taxon>Pseudonocardiales</taxon>
        <taxon>Pseudonocardiaceae</taxon>
        <taxon>Saccharomonospora</taxon>
    </lineage>
</organism>
<dbReference type="AlphaFoldDB" id="H8G9H3"/>
<dbReference type="InterPro" id="IPR051912">
    <property type="entry name" value="Alkylbase_DNA_Glycosylase/TA"/>
</dbReference>
<dbReference type="Proteomes" id="UP000004705">
    <property type="component" value="Chromosome"/>
</dbReference>
<evidence type="ECO:0000256" key="3">
    <source>
        <dbReference type="SAM" id="MobiDB-lite"/>
    </source>
</evidence>
<name>H8G9H3_9PSEU</name>